<dbReference type="AlphaFoldDB" id="A0A439CNE1"/>
<name>A0A439CNE1_9PEZI</name>
<protein>
    <recommendedName>
        <fullName evidence="4">Alpha and gamma adaptin binding protein p34</fullName>
    </recommendedName>
</protein>
<dbReference type="Gene3D" id="3.40.50.11960">
    <property type="match status" value="1"/>
</dbReference>
<feature type="compositionally biased region" description="Acidic residues" evidence="1">
    <location>
        <begin position="267"/>
        <end position="276"/>
    </location>
</feature>
<dbReference type="InterPro" id="IPR034627">
    <property type="entry name" value="Irc6"/>
</dbReference>
<feature type="region of interest" description="Disordered" evidence="1">
    <location>
        <begin position="210"/>
        <end position="278"/>
    </location>
</feature>
<keyword evidence="3" id="KW-1185">Reference proteome</keyword>
<dbReference type="Proteomes" id="UP000286045">
    <property type="component" value="Unassembled WGS sequence"/>
</dbReference>
<dbReference type="Pfam" id="PF10199">
    <property type="entry name" value="Adaptin_binding"/>
    <property type="match status" value="1"/>
</dbReference>
<proteinExistence type="predicted"/>
<sequence length="318" mass="34007">MDITNPRRILAVSSADSVQHLARVLKDLTGTIPEQTSTSLAGTSHNLSLQTTYYKAEVPIWLDLISSPSEWSASFLSVEAKEVLEVLGGVMVVFALPVNAHSDEGNAAQDLIKQVGKVVKDGLGGWEWDGVGLCLGVGEIDDVDLWEDCCAESGLEFVQVRSQSTPSRNEFGEKTGIPRALEALEAHDWANASADDLGSDFEDIEAELEGRKKRQGADGEDSEAADLDPESLDFGRTGRNSRTGGEKPAAAAAAAAAAADGAKQAEDETEESLDEDGVQKIERLMAKLQTVRETNAGLPEDQRKRAAAKAVAEVMREI</sequence>
<feature type="compositionally biased region" description="Low complexity" evidence="1">
    <location>
        <begin position="249"/>
        <end position="259"/>
    </location>
</feature>
<gene>
    <name evidence="2" type="ORF">EKO27_g11431</name>
</gene>
<dbReference type="PANTHER" id="PTHR28043:SF1">
    <property type="entry name" value="INCREASED RECOMBINATION CENTERS PROTEIN 6"/>
    <property type="match status" value="1"/>
</dbReference>
<feature type="compositionally biased region" description="Acidic residues" evidence="1">
    <location>
        <begin position="218"/>
        <end position="231"/>
    </location>
</feature>
<evidence type="ECO:0000313" key="2">
    <source>
        <dbReference type="EMBL" id="RWA03677.1"/>
    </source>
</evidence>
<evidence type="ECO:0008006" key="4">
    <source>
        <dbReference type="Google" id="ProtNLM"/>
    </source>
</evidence>
<accession>A0A439CNE1</accession>
<dbReference type="GO" id="GO:0030674">
    <property type="term" value="F:protein-macromolecule adaptor activity"/>
    <property type="evidence" value="ECO:0007669"/>
    <property type="project" value="TreeGrafter"/>
</dbReference>
<dbReference type="PANTHER" id="PTHR28043">
    <property type="entry name" value="INCREASED RECOMBINATION CENTERS PROTEIN 6"/>
    <property type="match status" value="1"/>
</dbReference>
<organism evidence="2 3">
    <name type="scientific">Xylaria grammica</name>
    <dbReference type="NCBI Taxonomy" id="363999"/>
    <lineage>
        <taxon>Eukaryota</taxon>
        <taxon>Fungi</taxon>
        <taxon>Dikarya</taxon>
        <taxon>Ascomycota</taxon>
        <taxon>Pezizomycotina</taxon>
        <taxon>Sordariomycetes</taxon>
        <taxon>Xylariomycetidae</taxon>
        <taxon>Xylariales</taxon>
        <taxon>Xylariaceae</taxon>
        <taxon>Xylaria</taxon>
    </lineage>
</organism>
<comment type="caution">
    <text evidence="2">The sequence shown here is derived from an EMBL/GenBank/DDBJ whole genome shotgun (WGS) entry which is preliminary data.</text>
</comment>
<reference evidence="2 3" key="1">
    <citation type="submission" date="2018-12" db="EMBL/GenBank/DDBJ databases">
        <title>Draft genome sequence of Xylaria grammica IHI A82.</title>
        <authorList>
            <person name="Buettner E."/>
            <person name="Kellner H."/>
        </authorList>
    </citation>
    <scope>NUCLEOTIDE SEQUENCE [LARGE SCALE GENOMIC DNA]</scope>
    <source>
        <strain evidence="2 3">IHI A82</strain>
    </source>
</reference>
<dbReference type="STRING" id="363999.A0A439CNE1"/>
<dbReference type="GO" id="GO:0016192">
    <property type="term" value="P:vesicle-mediated transport"/>
    <property type="evidence" value="ECO:0007669"/>
    <property type="project" value="InterPro"/>
</dbReference>
<evidence type="ECO:0000256" key="1">
    <source>
        <dbReference type="SAM" id="MobiDB-lite"/>
    </source>
</evidence>
<dbReference type="EMBL" id="RYZI01000725">
    <property type="protein sequence ID" value="RWA03677.1"/>
    <property type="molecule type" value="Genomic_DNA"/>
</dbReference>
<evidence type="ECO:0000313" key="3">
    <source>
        <dbReference type="Proteomes" id="UP000286045"/>
    </source>
</evidence>